<evidence type="ECO:0000256" key="6">
    <source>
        <dbReference type="ARBA" id="ARBA00023136"/>
    </source>
</evidence>
<dbReference type="GO" id="GO:0042802">
    <property type="term" value="F:identical protein binding"/>
    <property type="evidence" value="ECO:0007669"/>
    <property type="project" value="UniProtKB-ARBA"/>
</dbReference>
<keyword evidence="6" id="KW-0472">Membrane</keyword>
<comment type="caution">
    <text evidence="8">The sequence shown here is derived from an EMBL/GenBank/DDBJ whole genome shotgun (WGS) entry which is preliminary data.</text>
</comment>
<proteinExistence type="inferred from homology"/>
<dbReference type="GO" id="GO:0005778">
    <property type="term" value="C:peroxisomal membrane"/>
    <property type="evidence" value="ECO:0007669"/>
    <property type="project" value="UniProtKB-SubCell"/>
</dbReference>
<gene>
    <name evidence="8" type="ORF">QVD17_25209</name>
</gene>
<organism evidence="8 9">
    <name type="scientific">Tagetes erecta</name>
    <name type="common">African marigold</name>
    <dbReference type="NCBI Taxonomy" id="13708"/>
    <lineage>
        <taxon>Eukaryota</taxon>
        <taxon>Viridiplantae</taxon>
        <taxon>Streptophyta</taxon>
        <taxon>Embryophyta</taxon>
        <taxon>Tracheophyta</taxon>
        <taxon>Spermatophyta</taxon>
        <taxon>Magnoliopsida</taxon>
        <taxon>eudicotyledons</taxon>
        <taxon>Gunneridae</taxon>
        <taxon>Pentapetalae</taxon>
        <taxon>asterids</taxon>
        <taxon>campanulids</taxon>
        <taxon>Asterales</taxon>
        <taxon>Asteraceae</taxon>
        <taxon>Asteroideae</taxon>
        <taxon>Heliantheae alliance</taxon>
        <taxon>Tageteae</taxon>
        <taxon>Tagetes</taxon>
    </lineage>
</organism>
<evidence type="ECO:0000256" key="7">
    <source>
        <dbReference type="ARBA" id="ARBA00023140"/>
    </source>
</evidence>
<keyword evidence="7" id="KW-0576">Peroxisome</keyword>
<sequence length="172" mass="19400">MFRHLRAKVLSSVRQLKIKDSGVIIKLSKHIKINRLKTFESTVILSRKAFRVGKFIQSINSGLIDDKQLRNLRVVSAWAELIGYVGSISLKIRDLKVIGVEMNRIKEEEQELRKLREKKLMKWLSVVQDLADGLMAVSDVSDGKGRFSGPVLMASAGLLSVVISTHKNWLSC</sequence>
<dbReference type="EMBL" id="JAUHHV010000006">
    <property type="protein sequence ID" value="KAK1422239.1"/>
    <property type="molecule type" value="Genomic_DNA"/>
</dbReference>
<protein>
    <recommendedName>
        <fullName evidence="10">Peroxisomal membrane protein 11A</fullName>
    </recommendedName>
</protein>
<dbReference type="Pfam" id="PF05648">
    <property type="entry name" value="PEX11"/>
    <property type="match status" value="1"/>
</dbReference>
<dbReference type="GO" id="GO:0016559">
    <property type="term" value="P:peroxisome fission"/>
    <property type="evidence" value="ECO:0007669"/>
    <property type="project" value="InterPro"/>
</dbReference>
<keyword evidence="5" id="KW-0962">Peroxisome biogenesis</keyword>
<comment type="subunit">
    <text evidence="4">Homooligomer. Interacts with ARC5 and FIS1B on peroxisomes.</text>
</comment>
<name>A0AAD8NV71_TARER</name>
<dbReference type="PANTHER" id="PTHR12652">
    <property type="entry name" value="PEROXISOMAL BIOGENESIS FACTOR 11"/>
    <property type="match status" value="1"/>
</dbReference>
<dbReference type="GO" id="GO:0044375">
    <property type="term" value="P:regulation of peroxisome size"/>
    <property type="evidence" value="ECO:0007669"/>
    <property type="project" value="UniProtKB-ARBA"/>
</dbReference>
<evidence type="ECO:0008006" key="10">
    <source>
        <dbReference type="Google" id="ProtNLM"/>
    </source>
</evidence>
<evidence type="ECO:0000256" key="3">
    <source>
        <dbReference type="ARBA" id="ARBA00008194"/>
    </source>
</evidence>
<evidence type="ECO:0000256" key="5">
    <source>
        <dbReference type="ARBA" id="ARBA00022593"/>
    </source>
</evidence>
<dbReference type="AlphaFoldDB" id="A0AAD8NV71"/>
<comment type="function">
    <text evidence="1">Involved in peroxisomal proliferation. Promotes peroxisomal duplication, aggregation or elongation without fission.</text>
</comment>
<evidence type="ECO:0000256" key="1">
    <source>
        <dbReference type="ARBA" id="ARBA00002503"/>
    </source>
</evidence>
<accession>A0AAD8NV71</accession>
<evidence type="ECO:0000313" key="9">
    <source>
        <dbReference type="Proteomes" id="UP001229421"/>
    </source>
</evidence>
<comment type="similarity">
    <text evidence="3">Belongs to the peroxin-11 family.</text>
</comment>
<evidence type="ECO:0000313" key="8">
    <source>
        <dbReference type="EMBL" id="KAK1422239.1"/>
    </source>
</evidence>
<reference evidence="8" key="1">
    <citation type="journal article" date="2023" name="bioRxiv">
        <title>Improved chromosome-level genome assembly for marigold (Tagetes erecta).</title>
        <authorList>
            <person name="Jiang F."/>
            <person name="Yuan L."/>
            <person name="Wang S."/>
            <person name="Wang H."/>
            <person name="Xu D."/>
            <person name="Wang A."/>
            <person name="Fan W."/>
        </authorList>
    </citation>
    <scope>NUCLEOTIDE SEQUENCE</scope>
    <source>
        <strain evidence="8">WSJ</strain>
        <tissue evidence="8">Leaf</tissue>
    </source>
</reference>
<dbReference type="Proteomes" id="UP001229421">
    <property type="component" value="Unassembled WGS sequence"/>
</dbReference>
<evidence type="ECO:0000256" key="4">
    <source>
        <dbReference type="ARBA" id="ARBA00011340"/>
    </source>
</evidence>
<keyword evidence="9" id="KW-1185">Reference proteome</keyword>
<evidence type="ECO:0000256" key="2">
    <source>
        <dbReference type="ARBA" id="ARBA00004585"/>
    </source>
</evidence>
<comment type="subcellular location">
    <subcellularLocation>
        <location evidence="2">Peroxisome membrane</location>
        <topology evidence="2">Multi-pass membrane protein</topology>
    </subcellularLocation>
</comment>
<dbReference type="PANTHER" id="PTHR12652:SF50">
    <property type="entry name" value="PEROXIN 11"/>
    <property type="match status" value="1"/>
</dbReference>
<dbReference type="InterPro" id="IPR008733">
    <property type="entry name" value="PEX11"/>
</dbReference>